<feature type="transmembrane region" description="Helical" evidence="6">
    <location>
        <begin position="136"/>
        <end position="160"/>
    </location>
</feature>
<comment type="subcellular location">
    <subcellularLocation>
        <location evidence="1">Cell membrane</location>
        <topology evidence="1">Multi-pass membrane protein</topology>
    </subcellularLocation>
</comment>
<feature type="transmembrane region" description="Helical" evidence="6">
    <location>
        <begin position="342"/>
        <end position="362"/>
    </location>
</feature>
<evidence type="ECO:0000313" key="7">
    <source>
        <dbReference type="EMBL" id="OAT73105.1"/>
    </source>
</evidence>
<feature type="transmembrane region" description="Helical" evidence="6">
    <location>
        <begin position="253"/>
        <end position="274"/>
    </location>
</feature>
<evidence type="ECO:0000256" key="3">
    <source>
        <dbReference type="ARBA" id="ARBA00022692"/>
    </source>
</evidence>
<keyword evidence="2" id="KW-1003">Cell membrane</keyword>
<evidence type="ECO:0000256" key="1">
    <source>
        <dbReference type="ARBA" id="ARBA00004651"/>
    </source>
</evidence>
<feature type="transmembrane region" description="Helical" evidence="6">
    <location>
        <begin position="281"/>
        <end position="299"/>
    </location>
</feature>
<dbReference type="Pfam" id="PF07690">
    <property type="entry name" value="MFS_1"/>
    <property type="match status" value="1"/>
</dbReference>
<dbReference type="GO" id="GO:0005886">
    <property type="term" value="C:plasma membrane"/>
    <property type="evidence" value="ECO:0007669"/>
    <property type="project" value="UniProtKB-SubCell"/>
</dbReference>
<name>A0A1B7KSR0_PARTM</name>
<dbReference type="EMBL" id="LXMA01000013">
    <property type="protein sequence ID" value="OAT73105.1"/>
    <property type="molecule type" value="Genomic_DNA"/>
</dbReference>
<proteinExistence type="predicted"/>
<evidence type="ECO:0000256" key="2">
    <source>
        <dbReference type="ARBA" id="ARBA00022475"/>
    </source>
</evidence>
<feature type="transmembrane region" description="Helical" evidence="6">
    <location>
        <begin position="70"/>
        <end position="90"/>
    </location>
</feature>
<organism evidence="7 8">
    <name type="scientific">Parageobacillus thermoglucosidasius</name>
    <name type="common">Geobacillus thermoglucosidasius</name>
    <dbReference type="NCBI Taxonomy" id="1426"/>
    <lineage>
        <taxon>Bacteria</taxon>
        <taxon>Bacillati</taxon>
        <taxon>Bacillota</taxon>
        <taxon>Bacilli</taxon>
        <taxon>Bacillales</taxon>
        <taxon>Anoxybacillaceae</taxon>
        <taxon>Parageobacillus</taxon>
    </lineage>
</organism>
<dbReference type="PANTHER" id="PTHR23513">
    <property type="entry name" value="INTEGRAL MEMBRANE EFFLUX PROTEIN-RELATED"/>
    <property type="match status" value="1"/>
</dbReference>
<evidence type="ECO:0000256" key="4">
    <source>
        <dbReference type="ARBA" id="ARBA00022989"/>
    </source>
</evidence>
<feature type="transmembrane region" description="Helical" evidence="6">
    <location>
        <begin position="166"/>
        <end position="184"/>
    </location>
</feature>
<accession>A0A1B7KSR0</accession>
<dbReference type="SUPFAM" id="SSF103473">
    <property type="entry name" value="MFS general substrate transporter"/>
    <property type="match status" value="1"/>
</dbReference>
<keyword evidence="4 6" id="KW-1133">Transmembrane helix</keyword>
<keyword evidence="5 6" id="KW-0472">Membrane</keyword>
<gene>
    <name evidence="7" type="ORF">A7K69_18725</name>
</gene>
<dbReference type="Gene3D" id="1.20.1250.20">
    <property type="entry name" value="MFS general substrate transporter like domains"/>
    <property type="match status" value="2"/>
</dbReference>
<feature type="transmembrane region" description="Helical" evidence="6">
    <location>
        <begin position="368"/>
        <end position="390"/>
    </location>
</feature>
<feature type="transmembrane region" description="Helical" evidence="6">
    <location>
        <begin position="96"/>
        <end position="115"/>
    </location>
</feature>
<dbReference type="CDD" id="cd06173">
    <property type="entry name" value="MFS_MefA_like"/>
    <property type="match status" value="1"/>
</dbReference>
<feature type="transmembrane region" description="Helical" evidence="6">
    <location>
        <begin position="217"/>
        <end position="241"/>
    </location>
</feature>
<sequence>MPRSFYALLVSQTSTNLGFALYTMAVIMHLYNETGSTTLSATVTLISVISRMISGILLPTISDRFKLSNLLIFSQLTQLVLLLGLFLLFLQELNTTILMLIFILLAFISFFNGFFSPIKSSIVKTIVKENLRVKANSLIASVDQTFLFAGWTFGGLLLALLGKQTILFITFCFILLSIVCLLFVKVNETSNIKSQEGLLCRLTAGWKYLFQHKGLRIIIAMDLMEAWVGTIWIGAVTLTFVKEALGKGEIWWGYINGAYYLGTILGGFMVYRLAELMQGRLTLFMLTGSVIFGLLTFAYGFVTNPYLALLLVLFMGPAYQIRDLAQETMFQNSTDEKTLTKILAAKSALVQCIFIFSIVGIGTLTDLIGVRLVYILSGGLLIFSSIFGFIHLQLQRKGISLETDKTKAL</sequence>
<dbReference type="InterPro" id="IPR036259">
    <property type="entry name" value="MFS_trans_sf"/>
</dbReference>
<dbReference type="AlphaFoldDB" id="A0A1B7KSR0"/>
<comment type="caution">
    <text evidence="7">The sequence shown here is derived from an EMBL/GenBank/DDBJ whole genome shotgun (WGS) entry which is preliminary data.</text>
</comment>
<dbReference type="OrthoDB" id="2351575at2"/>
<feature type="transmembrane region" description="Helical" evidence="6">
    <location>
        <begin position="37"/>
        <end position="58"/>
    </location>
</feature>
<evidence type="ECO:0000256" key="5">
    <source>
        <dbReference type="ARBA" id="ARBA00023136"/>
    </source>
</evidence>
<evidence type="ECO:0000256" key="6">
    <source>
        <dbReference type="SAM" id="Phobius"/>
    </source>
</evidence>
<evidence type="ECO:0000313" key="8">
    <source>
        <dbReference type="Proteomes" id="UP000078290"/>
    </source>
</evidence>
<dbReference type="PANTHER" id="PTHR23513:SF19">
    <property type="entry name" value="MAJOR FACILITATOR SUPERFAMILY (MFS) PROFILE DOMAIN-CONTAINING PROTEIN"/>
    <property type="match status" value="1"/>
</dbReference>
<dbReference type="GO" id="GO:0022857">
    <property type="term" value="F:transmembrane transporter activity"/>
    <property type="evidence" value="ECO:0007669"/>
    <property type="project" value="InterPro"/>
</dbReference>
<dbReference type="InterPro" id="IPR011701">
    <property type="entry name" value="MFS"/>
</dbReference>
<feature type="transmembrane region" description="Helical" evidence="6">
    <location>
        <begin position="7"/>
        <end position="31"/>
    </location>
</feature>
<reference evidence="8" key="1">
    <citation type="submission" date="2016-05" db="EMBL/GenBank/DDBJ databases">
        <authorList>
            <person name="Wang W."/>
            <person name="Zhu L."/>
        </authorList>
    </citation>
    <scope>NUCLEOTIDE SEQUENCE [LARGE SCALE GENOMIC DNA]</scope>
    <source>
        <strain evidence="8">W-2</strain>
    </source>
</reference>
<dbReference type="Proteomes" id="UP000078290">
    <property type="component" value="Unassembled WGS sequence"/>
</dbReference>
<feature type="transmembrane region" description="Helical" evidence="6">
    <location>
        <begin position="305"/>
        <end position="321"/>
    </location>
</feature>
<dbReference type="RefSeq" id="WP_064551340.1">
    <property type="nucleotide sequence ID" value="NZ_LXMA01000013.1"/>
</dbReference>
<protein>
    <submittedName>
        <fullName evidence="7">MFS transporter</fullName>
    </submittedName>
</protein>
<keyword evidence="3 6" id="KW-0812">Transmembrane</keyword>